<evidence type="ECO:0000313" key="4">
    <source>
        <dbReference type="Proteomes" id="UP000050833"/>
    </source>
</evidence>
<organism evidence="3 4">
    <name type="scientific">Butyribacter intestini</name>
    <dbReference type="NCBI Taxonomy" id="1703332"/>
    <lineage>
        <taxon>Bacteria</taxon>
        <taxon>Bacillati</taxon>
        <taxon>Bacillota</taxon>
        <taxon>Clostridia</taxon>
        <taxon>Lachnospirales</taxon>
        <taxon>Lachnospiraceae</taxon>
        <taxon>Butyribacter</taxon>
    </lineage>
</organism>
<evidence type="ECO:0000256" key="1">
    <source>
        <dbReference type="SAM" id="Phobius"/>
    </source>
</evidence>
<feature type="transmembrane region" description="Helical" evidence="1">
    <location>
        <begin position="6"/>
        <end position="28"/>
    </location>
</feature>
<keyword evidence="1" id="KW-1133">Transmembrane helix</keyword>
<name>A0AAW3JV69_9FIRM</name>
<keyword evidence="4" id="KW-1185">Reference proteome</keyword>
<sequence length="344" mass="38719">MKKGSLIKRILASILILAAVAVISILIIKKGKVKLYSDSSTTGNTSGNLLNGGLFTQADNVIYFANPNDHNKLYKMNANLSKIKKVYNDKVSYINAAGNYIFYTRRNDKFKKSDNALLSLSTTGLFRITKNGTDLSRLYEDPTQVACLYGNHVYYQHYDHKKGLELYSAKIDGSKNKLLKREAISPYSVSGNTIYYSGWAKEHNIHSMDISGANDKVIYNGNCTSVIKSGDYIYFLNMNQNYNLCRIGLDGGSAETIVQYKLATYNITNDGNIIFYQVDNGQNNGIYMYDMSTGTNEQIAAGNFNFIHIISDYVFYEDYEGKTAYYYNISTGENKNFNPTVEKD</sequence>
<dbReference type="AlphaFoldDB" id="A0AAW3JV69"/>
<evidence type="ECO:0000259" key="2">
    <source>
        <dbReference type="Pfam" id="PF16472"/>
    </source>
</evidence>
<dbReference type="SUPFAM" id="SSF69304">
    <property type="entry name" value="Tricorn protease N-terminal domain"/>
    <property type="match status" value="2"/>
</dbReference>
<evidence type="ECO:0000313" key="3">
    <source>
        <dbReference type="EMBL" id="KQC86250.1"/>
    </source>
</evidence>
<dbReference type="EMBL" id="LLKB01000001">
    <property type="protein sequence ID" value="KQC86250.1"/>
    <property type="molecule type" value="Genomic_DNA"/>
</dbReference>
<dbReference type="InterPro" id="IPR053369">
    <property type="entry name" value="SrfA-induced_signal"/>
</dbReference>
<proteinExistence type="predicted"/>
<dbReference type="Proteomes" id="UP000050833">
    <property type="component" value="Unassembled WGS sequence"/>
</dbReference>
<dbReference type="PANTHER" id="PTHR32256:SF17">
    <property type="entry name" value="EGF-LIKE DOMAIN-CONTAINING PROTEIN"/>
    <property type="match status" value="1"/>
</dbReference>
<reference evidence="3 4" key="1">
    <citation type="submission" date="2015-10" db="EMBL/GenBank/DDBJ databases">
        <title>Butyribacter intestini gen. nov., sp. nov., a butyric acid-producing bacterium of the family Lachnospiraceae isolated from the human faeces.</title>
        <authorList>
            <person name="Zou Y."/>
            <person name="Xue W."/>
            <person name="Luo G."/>
            <person name="Lv M."/>
        </authorList>
    </citation>
    <scope>NUCLEOTIDE SEQUENCE [LARGE SCALE GENOMIC DNA]</scope>
    <source>
        <strain evidence="3 4">TF01-11</strain>
    </source>
</reference>
<dbReference type="PANTHER" id="PTHR32256">
    <property type="match status" value="1"/>
</dbReference>
<dbReference type="InterPro" id="IPR032485">
    <property type="entry name" value="LRP1-like_beta_prop"/>
</dbReference>
<comment type="caution">
    <text evidence="3">The sequence shown here is derived from an EMBL/GenBank/DDBJ whole genome shotgun (WGS) entry which is preliminary data.</text>
</comment>
<dbReference type="RefSeq" id="WP_022013428.1">
    <property type="nucleotide sequence ID" value="NZ_DBGBRS010000014.1"/>
</dbReference>
<dbReference type="InterPro" id="IPR011042">
    <property type="entry name" value="6-blade_b-propeller_TolB-like"/>
</dbReference>
<feature type="domain" description="Prolow-density lipoprotein receptor-related protein 1-like beta-propeller" evidence="2">
    <location>
        <begin position="44"/>
        <end position="327"/>
    </location>
</feature>
<dbReference type="Pfam" id="PF16472">
    <property type="entry name" value="DUF5050"/>
    <property type="match status" value="1"/>
</dbReference>
<gene>
    <name evidence="3" type="ORF">APZ18_03420</name>
</gene>
<protein>
    <recommendedName>
        <fullName evidence="2">Prolow-density lipoprotein receptor-related protein 1-like beta-propeller domain-containing protein</fullName>
    </recommendedName>
</protein>
<keyword evidence="1" id="KW-0812">Transmembrane</keyword>
<accession>A0AAW3JV69</accession>
<keyword evidence="1" id="KW-0472">Membrane</keyword>
<dbReference type="Gene3D" id="2.120.10.30">
    <property type="entry name" value="TolB, C-terminal domain"/>
    <property type="match status" value="1"/>
</dbReference>